<organism evidence="1 2">
    <name type="scientific">Roseivirga spongicola</name>
    <dbReference type="NCBI Taxonomy" id="333140"/>
    <lineage>
        <taxon>Bacteria</taxon>
        <taxon>Pseudomonadati</taxon>
        <taxon>Bacteroidota</taxon>
        <taxon>Cytophagia</taxon>
        <taxon>Cytophagales</taxon>
        <taxon>Roseivirgaceae</taxon>
        <taxon>Roseivirga</taxon>
    </lineage>
</organism>
<dbReference type="EMBL" id="LRPC01000012">
    <property type="protein sequence ID" value="KYG75811.1"/>
    <property type="molecule type" value="Genomic_DNA"/>
</dbReference>
<accession>A0A150XAQ8</accession>
<comment type="caution">
    <text evidence="1">The sequence shown here is derived from an EMBL/GenBank/DDBJ whole genome shotgun (WGS) entry which is preliminary data.</text>
</comment>
<reference evidence="1 2" key="1">
    <citation type="submission" date="2016-01" db="EMBL/GenBank/DDBJ databases">
        <title>Genome sequencing of Roseivirga spongicola UST030701-084.</title>
        <authorList>
            <person name="Selvaratnam C."/>
            <person name="Thevarajoo S."/>
            <person name="Goh K.M."/>
            <person name="Ee R."/>
            <person name="Chan K.-G."/>
            <person name="Chong C.S."/>
        </authorList>
    </citation>
    <scope>NUCLEOTIDE SEQUENCE [LARGE SCALE GENOMIC DNA]</scope>
    <source>
        <strain evidence="1 2">UST030701-084</strain>
    </source>
</reference>
<proteinExistence type="predicted"/>
<sequence length="112" mass="13458">MKEIALEDYIITYYSNLLTFEENLANKHYMTQQKPMDSSHKLREMLMSKWRTTNKDALKLLEGGYDNFKRKVCERVMSESPREVYINKCPKCGKLARTPYAKQCRFCNYDWH</sequence>
<dbReference type="OrthoDB" id="275225at2"/>
<dbReference type="RefSeq" id="WP_068219736.1">
    <property type="nucleotide sequence ID" value="NZ_CP139724.1"/>
</dbReference>
<evidence type="ECO:0000313" key="1">
    <source>
        <dbReference type="EMBL" id="KYG75811.1"/>
    </source>
</evidence>
<keyword evidence="2" id="KW-1185">Reference proteome</keyword>
<dbReference type="STRING" id="333140.AWW68_08245"/>
<dbReference type="AlphaFoldDB" id="A0A150XAQ8"/>
<protein>
    <submittedName>
        <fullName evidence="1">Uncharacterized protein</fullName>
    </submittedName>
</protein>
<name>A0A150XAQ8_9BACT</name>
<gene>
    <name evidence="1" type="ORF">AWW68_08245</name>
</gene>
<dbReference type="Proteomes" id="UP000075606">
    <property type="component" value="Unassembled WGS sequence"/>
</dbReference>
<evidence type="ECO:0000313" key="2">
    <source>
        <dbReference type="Proteomes" id="UP000075606"/>
    </source>
</evidence>